<evidence type="ECO:0000256" key="1">
    <source>
        <dbReference type="ARBA" id="ARBA00023015"/>
    </source>
</evidence>
<keyword evidence="2" id="KW-0238">DNA-binding</keyword>
<evidence type="ECO:0000313" key="6">
    <source>
        <dbReference type="Proteomes" id="UP000823990"/>
    </source>
</evidence>
<gene>
    <name evidence="5" type="ORF">H9892_06105</name>
</gene>
<evidence type="ECO:0000313" key="5">
    <source>
        <dbReference type="EMBL" id="HIW02895.1"/>
    </source>
</evidence>
<dbReference type="InterPro" id="IPR018062">
    <property type="entry name" value="HTH_AraC-typ_CS"/>
</dbReference>
<dbReference type="EMBL" id="DXHS01000098">
    <property type="protein sequence ID" value="HIW02895.1"/>
    <property type="molecule type" value="Genomic_DNA"/>
</dbReference>
<dbReference type="InterPro" id="IPR009057">
    <property type="entry name" value="Homeodomain-like_sf"/>
</dbReference>
<keyword evidence="3" id="KW-0804">Transcription</keyword>
<dbReference type="InterPro" id="IPR020449">
    <property type="entry name" value="Tscrpt_reg_AraC-type_HTH"/>
</dbReference>
<name>A0A9D1Q1K3_9FIRM</name>
<evidence type="ECO:0000256" key="2">
    <source>
        <dbReference type="ARBA" id="ARBA00023125"/>
    </source>
</evidence>
<evidence type="ECO:0000256" key="3">
    <source>
        <dbReference type="ARBA" id="ARBA00023163"/>
    </source>
</evidence>
<dbReference type="PROSITE" id="PS00041">
    <property type="entry name" value="HTH_ARAC_FAMILY_1"/>
    <property type="match status" value="1"/>
</dbReference>
<dbReference type="SUPFAM" id="SSF46689">
    <property type="entry name" value="Homeodomain-like"/>
    <property type="match status" value="1"/>
</dbReference>
<dbReference type="Gene3D" id="1.10.10.60">
    <property type="entry name" value="Homeodomain-like"/>
    <property type="match status" value="1"/>
</dbReference>
<reference evidence="5" key="1">
    <citation type="journal article" date="2021" name="PeerJ">
        <title>Extensive microbial diversity within the chicken gut microbiome revealed by metagenomics and culture.</title>
        <authorList>
            <person name="Gilroy R."/>
            <person name="Ravi A."/>
            <person name="Getino M."/>
            <person name="Pursley I."/>
            <person name="Horton D.L."/>
            <person name="Alikhan N.F."/>
            <person name="Baker D."/>
            <person name="Gharbi K."/>
            <person name="Hall N."/>
            <person name="Watson M."/>
            <person name="Adriaenssens E.M."/>
            <person name="Foster-Nyarko E."/>
            <person name="Jarju S."/>
            <person name="Secka A."/>
            <person name="Antonio M."/>
            <person name="Oren A."/>
            <person name="Chaudhuri R.R."/>
            <person name="La Ragione R."/>
            <person name="Hildebrand F."/>
            <person name="Pallen M.J."/>
        </authorList>
    </citation>
    <scope>NUCLEOTIDE SEQUENCE</scope>
    <source>
        <strain evidence="5">12435</strain>
    </source>
</reference>
<dbReference type="GO" id="GO:0003700">
    <property type="term" value="F:DNA-binding transcription factor activity"/>
    <property type="evidence" value="ECO:0007669"/>
    <property type="project" value="InterPro"/>
</dbReference>
<sequence length="278" mass="31148">MIGAFDKGQLYDLLKDFYTVVGIRISVFDDEYAPVTEYPRSAPDLCRMIRRTPEGNKACEECDRAACERAKKQSAAHVYTCHAGLTEAITPLNPGGGVIGYAIFAHMIPEEDREAAIDEVVRRCVPRYGTEAEIRRAAEHIATQSQERILAAAKLLNAIAAYLIISGLAVWRNEDFSRQIDRYIDENITGDLDTDTLCSRFYVSRTKLHTVSVRSFGMSIAKYIAHKRIEKACRMLRESSATVTDIAAAVGVPDYNYFCKFFRKHVGMSPGAYRLRGV</sequence>
<dbReference type="PANTHER" id="PTHR43280:SF10">
    <property type="entry name" value="REGULATORY PROTEIN POCR"/>
    <property type="match status" value="1"/>
</dbReference>
<evidence type="ECO:0000259" key="4">
    <source>
        <dbReference type="PROSITE" id="PS01124"/>
    </source>
</evidence>
<reference evidence="5" key="2">
    <citation type="submission" date="2021-04" db="EMBL/GenBank/DDBJ databases">
        <authorList>
            <person name="Gilroy R."/>
        </authorList>
    </citation>
    <scope>NUCLEOTIDE SEQUENCE</scope>
    <source>
        <strain evidence="5">12435</strain>
    </source>
</reference>
<keyword evidence="1" id="KW-0805">Transcription regulation</keyword>
<dbReference type="SMART" id="SM00342">
    <property type="entry name" value="HTH_ARAC"/>
    <property type="match status" value="1"/>
</dbReference>
<dbReference type="Pfam" id="PF12833">
    <property type="entry name" value="HTH_18"/>
    <property type="match status" value="1"/>
</dbReference>
<proteinExistence type="predicted"/>
<dbReference type="InterPro" id="IPR018060">
    <property type="entry name" value="HTH_AraC"/>
</dbReference>
<feature type="domain" description="HTH araC/xylS-type" evidence="4">
    <location>
        <begin position="178"/>
        <end position="276"/>
    </location>
</feature>
<comment type="caution">
    <text evidence="5">The sequence shown here is derived from an EMBL/GenBank/DDBJ whole genome shotgun (WGS) entry which is preliminary data.</text>
</comment>
<dbReference type="Pfam" id="PF10114">
    <property type="entry name" value="PocR"/>
    <property type="match status" value="1"/>
</dbReference>
<accession>A0A9D1Q1K3</accession>
<dbReference type="AlphaFoldDB" id="A0A9D1Q1K3"/>
<dbReference type="PANTHER" id="PTHR43280">
    <property type="entry name" value="ARAC-FAMILY TRANSCRIPTIONAL REGULATOR"/>
    <property type="match status" value="1"/>
</dbReference>
<dbReference type="InterPro" id="IPR018771">
    <property type="entry name" value="PocR_dom"/>
</dbReference>
<protein>
    <submittedName>
        <fullName evidence="5">PocR ligand-binding domain-containing protein</fullName>
    </submittedName>
</protein>
<dbReference type="PRINTS" id="PR00032">
    <property type="entry name" value="HTHARAC"/>
</dbReference>
<dbReference type="GO" id="GO:0043565">
    <property type="term" value="F:sequence-specific DNA binding"/>
    <property type="evidence" value="ECO:0007669"/>
    <property type="project" value="InterPro"/>
</dbReference>
<dbReference type="Proteomes" id="UP000823990">
    <property type="component" value="Unassembled WGS sequence"/>
</dbReference>
<organism evidence="5 6">
    <name type="scientific">Candidatus Protoclostridium stercorigallinarum</name>
    <dbReference type="NCBI Taxonomy" id="2838741"/>
    <lineage>
        <taxon>Bacteria</taxon>
        <taxon>Bacillati</taxon>
        <taxon>Bacillota</taxon>
        <taxon>Clostridia</taxon>
        <taxon>Candidatus Protoclostridium</taxon>
    </lineage>
</organism>
<dbReference type="PROSITE" id="PS01124">
    <property type="entry name" value="HTH_ARAC_FAMILY_2"/>
    <property type="match status" value="1"/>
</dbReference>